<feature type="domain" description="Histidine kinase" evidence="6">
    <location>
        <begin position="436"/>
        <end position="651"/>
    </location>
</feature>
<feature type="domain" description="PAS" evidence="7">
    <location>
        <begin position="60"/>
        <end position="109"/>
    </location>
</feature>
<feature type="domain" description="PAC" evidence="8">
    <location>
        <begin position="250"/>
        <end position="302"/>
    </location>
</feature>
<dbReference type="InterPro" id="IPR003594">
    <property type="entry name" value="HATPase_dom"/>
</dbReference>
<dbReference type="InterPro" id="IPR003661">
    <property type="entry name" value="HisK_dim/P_dom"/>
</dbReference>
<dbReference type="InterPro" id="IPR000014">
    <property type="entry name" value="PAS"/>
</dbReference>
<dbReference type="Gene3D" id="3.30.565.10">
    <property type="entry name" value="Histidine kinase-like ATPase, C-terminal domain"/>
    <property type="match status" value="1"/>
</dbReference>
<dbReference type="SUPFAM" id="SSF47384">
    <property type="entry name" value="Homodimeric domain of signal transducing histidine kinase"/>
    <property type="match status" value="1"/>
</dbReference>
<name>A0ABS9X0U8_9GAMM</name>
<evidence type="ECO:0000256" key="4">
    <source>
        <dbReference type="ARBA" id="ARBA00022679"/>
    </source>
</evidence>
<keyword evidence="5" id="KW-0418">Kinase</keyword>
<dbReference type="InterPro" id="IPR001610">
    <property type="entry name" value="PAC"/>
</dbReference>
<dbReference type="Gene3D" id="3.30.450.20">
    <property type="entry name" value="PAS domain"/>
    <property type="match status" value="3"/>
</dbReference>
<dbReference type="EC" id="2.7.13.3" evidence="2"/>
<dbReference type="InterPro" id="IPR000700">
    <property type="entry name" value="PAS-assoc_C"/>
</dbReference>
<dbReference type="PROSITE" id="PS50109">
    <property type="entry name" value="HIS_KIN"/>
    <property type="match status" value="1"/>
</dbReference>
<dbReference type="InterPro" id="IPR005467">
    <property type="entry name" value="His_kinase_dom"/>
</dbReference>
<dbReference type="InterPro" id="IPR013655">
    <property type="entry name" value="PAS_fold_3"/>
</dbReference>
<keyword evidence="10" id="KW-1185">Reference proteome</keyword>
<dbReference type="Gene3D" id="1.10.287.130">
    <property type="match status" value="1"/>
</dbReference>
<protein>
    <recommendedName>
        <fullName evidence="2">histidine kinase</fullName>
        <ecNumber evidence="2">2.7.13.3</ecNumber>
    </recommendedName>
</protein>
<feature type="domain" description="PAC" evidence="8">
    <location>
        <begin position="372"/>
        <end position="425"/>
    </location>
</feature>
<feature type="domain" description="PAS" evidence="7">
    <location>
        <begin position="299"/>
        <end position="342"/>
    </location>
</feature>
<sequence length="660" mass="75375">MDIKPKKLSEDQKLALRALGRQVMSLLEQRKKINQFQEAQNQRDRLFNYALDLYCIAGFDGYFKQINPAWKRTLGRSNEELLAKPYMEFIHPDDYEETLNAFTTMKNGKNLLLFENRHRCKNGSYRWLSWVASPEFEEGLIFAVARDVTSQKHAEKQLQKITELHRAIQENAGYAIVSTSSEGVITSFNPAAEHMFGYSATEVVNLKTPALFHKSSEVVARAQELSNELSKTITPGFEVFTAKARLNLPCEDEWTYIRKDGTHFPVILSITALRDESGEINGFLGIAIDITERKQMERVLEQFKYTLDQTVDCVFICDSKNFRFEYVNEGAKQQVGYSEAELFEMTVPEIKTQYSLDEYRVLVQPLLDGNKPSLTFETIHKHKSGQEIPVEVTMQLVRQENEKPRLVAVVRDISDRKRVEKLLRTKNEELKSFAYTVSHDLKAPLRGISGYGQELIRRHQEGLSERAQFCIEQIITASHNLDRLIEDLLIYSRVDSEMPTTTEIDLCVLIQGIMQDRSLVVTERDIDVIIDVPAIKLKVWERGLHQVLTNLIDNAIKYSCNAKPPRLSISAKQTATHCIISVKDNGVGFNMKYHDRIFGLFNRLVRADEFEGTGAGLAIVAKLLKKLNGKIHAESKVEQGATFFVELPISAMSVLRKPEL</sequence>
<reference evidence="9" key="1">
    <citation type="submission" date="2022-01" db="EMBL/GenBank/DDBJ databases">
        <title>Colwellia maritima, isolated from seawater.</title>
        <authorList>
            <person name="Kristyanto S."/>
            <person name="Jung J."/>
            <person name="Jeon C.O."/>
        </authorList>
    </citation>
    <scope>NUCLEOTIDE SEQUENCE</scope>
    <source>
        <strain evidence="9">MSW7</strain>
    </source>
</reference>
<comment type="catalytic activity">
    <reaction evidence="1">
        <text>ATP + protein L-histidine = ADP + protein N-phospho-L-histidine.</text>
        <dbReference type="EC" id="2.7.13.3"/>
    </reaction>
</comment>
<dbReference type="Pfam" id="PF08447">
    <property type="entry name" value="PAS_3"/>
    <property type="match status" value="1"/>
</dbReference>
<dbReference type="PANTHER" id="PTHR43304:SF1">
    <property type="entry name" value="PAC DOMAIN-CONTAINING PROTEIN"/>
    <property type="match status" value="1"/>
</dbReference>
<dbReference type="CDD" id="cd00130">
    <property type="entry name" value="PAS"/>
    <property type="match status" value="3"/>
</dbReference>
<evidence type="ECO:0000313" key="9">
    <source>
        <dbReference type="EMBL" id="MCI2283881.1"/>
    </source>
</evidence>
<evidence type="ECO:0000259" key="8">
    <source>
        <dbReference type="PROSITE" id="PS50113"/>
    </source>
</evidence>
<evidence type="ECO:0000256" key="3">
    <source>
        <dbReference type="ARBA" id="ARBA00022553"/>
    </source>
</evidence>
<dbReference type="PROSITE" id="PS50113">
    <property type="entry name" value="PAC"/>
    <property type="match status" value="2"/>
</dbReference>
<proteinExistence type="predicted"/>
<keyword evidence="4" id="KW-0808">Transferase</keyword>
<evidence type="ECO:0000256" key="2">
    <source>
        <dbReference type="ARBA" id="ARBA00012438"/>
    </source>
</evidence>
<dbReference type="SMART" id="SM00387">
    <property type="entry name" value="HATPase_c"/>
    <property type="match status" value="1"/>
</dbReference>
<dbReference type="Pfam" id="PF00512">
    <property type="entry name" value="HisKA"/>
    <property type="match status" value="1"/>
</dbReference>
<evidence type="ECO:0000256" key="5">
    <source>
        <dbReference type="ARBA" id="ARBA00022777"/>
    </source>
</evidence>
<dbReference type="NCBIfam" id="TIGR00229">
    <property type="entry name" value="sensory_box"/>
    <property type="match status" value="3"/>
</dbReference>
<dbReference type="InterPro" id="IPR035965">
    <property type="entry name" value="PAS-like_dom_sf"/>
</dbReference>
<gene>
    <name evidence="9" type="ORF">L3081_11310</name>
</gene>
<dbReference type="SMART" id="SM00091">
    <property type="entry name" value="PAS"/>
    <property type="match status" value="3"/>
</dbReference>
<dbReference type="InterPro" id="IPR036890">
    <property type="entry name" value="HATPase_C_sf"/>
</dbReference>
<dbReference type="InterPro" id="IPR004358">
    <property type="entry name" value="Sig_transdc_His_kin-like_C"/>
</dbReference>
<dbReference type="CDD" id="cd00082">
    <property type="entry name" value="HisKA"/>
    <property type="match status" value="1"/>
</dbReference>
<dbReference type="InterPro" id="IPR052162">
    <property type="entry name" value="Sensor_kinase/Photoreceptor"/>
</dbReference>
<dbReference type="EMBL" id="JAKKSL010000002">
    <property type="protein sequence ID" value="MCI2283881.1"/>
    <property type="molecule type" value="Genomic_DNA"/>
</dbReference>
<dbReference type="SMART" id="SM00086">
    <property type="entry name" value="PAC"/>
    <property type="match status" value="3"/>
</dbReference>
<dbReference type="InterPro" id="IPR036097">
    <property type="entry name" value="HisK_dim/P_sf"/>
</dbReference>
<dbReference type="SUPFAM" id="SSF55874">
    <property type="entry name" value="ATPase domain of HSP90 chaperone/DNA topoisomerase II/histidine kinase"/>
    <property type="match status" value="1"/>
</dbReference>
<dbReference type="PANTHER" id="PTHR43304">
    <property type="entry name" value="PHYTOCHROME-LIKE PROTEIN CPH1"/>
    <property type="match status" value="1"/>
</dbReference>
<accession>A0ABS9X0U8</accession>
<organism evidence="9 10">
    <name type="scientific">Colwellia maritima</name>
    <dbReference type="NCBI Taxonomy" id="2912588"/>
    <lineage>
        <taxon>Bacteria</taxon>
        <taxon>Pseudomonadati</taxon>
        <taxon>Pseudomonadota</taxon>
        <taxon>Gammaproteobacteria</taxon>
        <taxon>Alteromonadales</taxon>
        <taxon>Colwelliaceae</taxon>
        <taxon>Colwellia</taxon>
    </lineage>
</organism>
<evidence type="ECO:0000256" key="1">
    <source>
        <dbReference type="ARBA" id="ARBA00000085"/>
    </source>
</evidence>
<evidence type="ECO:0000313" key="10">
    <source>
        <dbReference type="Proteomes" id="UP001139646"/>
    </source>
</evidence>
<evidence type="ECO:0000259" key="7">
    <source>
        <dbReference type="PROSITE" id="PS50112"/>
    </source>
</evidence>
<dbReference type="SMART" id="SM00388">
    <property type="entry name" value="HisKA"/>
    <property type="match status" value="1"/>
</dbReference>
<dbReference type="PRINTS" id="PR00344">
    <property type="entry name" value="BCTRLSENSOR"/>
</dbReference>
<dbReference type="Pfam" id="PF02518">
    <property type="entry name" value="HATPase_c"/>
    <property type="match status" value="1"/>
</dbReference>
<evidence type="ECO:0000259" key="6">
    <source>
        <dbReference type="PROSITE" id="PS50109"/>
    </source>
</evidence>
<keyword evidence="3" id="KW-0597">Phosphoprotein</keyword>
<dbReference type="SUPFAM" id="SSF55785">
    <property type="entry name" value="PYP-like sensor domain (PAS domain)"/>
    <property type="match status" value="3"/>
</dbReference>
<feature type="domain" description="PAS" evidence="7">
    <location>
        <begin position="160"/>
        <end position="205"/>
    </location>
</feature>
<dbReference type="PROSITE" id="PS50112">
    <property type="entry name" value="PAS"/>
    <property type="match status" value="3"/>
</dbReference>
<dbReference type="Proteomes" id="UP001139646">
    <property type="component" value="Unassembled WGS sequence"/>
</dbReference>
<dbReference type="RefSeq" id="WP_242286190.1">
    <property type="nucleotide sequence ID" value="NZ_JAKKSL010000002.1"/>
</dbReference>
<comment type="caution">
    <text evidence="9">The sequence shown here is derived from an EMBL/GenBank/DDBJ whole genome shotgun (WGS) entry which is preliminary data.</text>
</comment>
<dbReference type="Pfam" id="PF13426">
    <property type="entry name" value="PAS_9"/>
    <property type="match status" value="2"/>
</dbReference>